<dbReference type="OrthoDB" id="6464235at2759"/>
<gene>
    <name evidence="2" type="ORF">TNIN_139191</name>
</gene>
<dbReference type="AlphaFoldDB" id="A0A8X6IJ67"/>
<feature type="compositionally biased region" description="Polar residues" evidence="1">
    <location>
        <begin position="138"/>
        <end position="149"/>
    </location>
</feature>
<name>A0A8X6IJ67_9ARAC</name>
<dbReference type="EMBL" id="BMAV01026098">
    <property type="protein sequence ID" value="GFS47318.1"/>
    <property type="molecule type" value="Genomic_DNA"/>
</dbReference>
<evidence type="ECO:0000313" key="3">
    <source>
        <dbReference type="Proteomes" id="UP000886998"/>
    </source>
</evidence>
<dbReference type="Proteomes" id="UP000886998">
    <property type="component" value="Unassembled WGS sequence"/>
</dbReference>
<proteinExistence type="predicted"/>
<sequence>MNNLVSQLNSCRTSDECFIVLKDTEELDSKLREFPFNILEEQSAALRNLSDVLNEACFKFTHQKKQELAEQNNLLQAQIDAWGLPPKPLDAPFQVIVHKKGRKSSNTEAESSAKKQCSDTTTTQNHFSQLPAEEAMDQSAQAGTSTANGNPGVAAPPEKHHLPPITIDNVANQAALLKHLQDITKLKLEAKLIGTKLRIYPQTASAYHLIRKHIDENSLEAYTYMLLRIKNYVWSSEDCPRTCPLLKSLVVSHPRTSL</sequence>
<evidence type="ECO:0000256" key="1">
    <source>
        <dbReference type="SAM" id="MobiDB-lite"/>
    </source>
</evidence>
<evidence type="ECO:0000313" key="2">
    <source>
        <dbReference type="EMBL" id="GFS47318.1"/>
    </source>
</evidence>
<reference evidence="2" key="1">
    <citation type="submission" date="2020-08" db="EMBL/GenBank/DDBJ databases">
        <title>Multicomponent nature underlies the extraordinary mechanical properties of spider dragline silk.</title>
        <authorList>
            <person name="Kono N."/>
            <person name="Nakamura H."/>
            <person name="Mori M."/>
            <person name="Yoshida Y."/>
            <person name="Ohtoshi R."/>
            <person name="Malay A.D."/>
            <person name="Moran D.A.P."/>
            <person name="Tomita M."/>
            <person name="Numata K."/>
            <person name="Arakawa K."/>
        </authorList>
    </citation>
    <scope>NUCLEOTIDE SEQUENCE</scope>
</reference>
<organism evidence="2 3">
    <name type="scientific">Trichonephila inaurata madagascariensis</name>
    <dbReference type="NCBI Taxonomy" id="2747483"/>
    <lineage>
        <taxon>Eukaryota</taxon>
        <taxon>Metazoa</taxon>
        <taxon>Ecdysozoa</taxon>
        <taxon>Arthropoda</taxon>
        <taxon>Chelicerata</taxon>
        <taxon>Arachnida</taxon>
        <taxon>Araneae</taxon>
        <taxon>Araneomorphae</taxon>
        <taxon>Entelegynae</taxon>
        <taxon>Araneoidea</taxon>
        <taxon>Nephilidae</taxon>
        <taxon>Trichonephila</taxon>
        <taxon>Trichonephila inaurata</taxon>
    </lineage>
</organism>
<feature type="region of interest" description="Disordered" evidence="1">
    <location>
        <begin position="100"/>
        <end position="163"/>
    </location>
</feature>
<feature type="compositionally biased region" description="Polar residues" evidence="1">
    <location>
        <begin position="118"/>
        <end position="128"/>
    </location>
</feature>
<protein>
    <submittedName>
        <fullName evidence="2">Uncharacterized protein</fullName>
    </submittedName>
</protein>
<comment type="caution">
    <text evidence="2">The sequence shown here is derived from an EMBL/GenBank/DDBJ whole genome shotgun (WGS) entry which is preliminary data.</text>
</comment>
<keyword evidence="3" id="KW-1185">Reference proteome</keyword>
<accession>A0A8X6IJ67</accession>